<evidence type="ECO:0000313" key="1">
    <source>
        <dbReference type="EMBL" id="SMP61983.1"/>
    </source>
</evidence>
<accession>A0ABY1Q7A6</accession>
<dbReference type="Proteomes" id="UP001158067">
    <property type="component" value="Unassembled WGS sequence"/>
</dbReference>
<comment type="caution">
    <text evidence="1">The sequence shown here is derived from an EMBL/GenBank/DDBJ whole genome shotgun (WGS) entry which is preliminary data.</text>
</comment>
<reference evidence="1 2" key="1">
    <citation type="submission" date="2017-05" db="EMBL/GenBank/DDBJ databases">
        <authorList>
            <person name="Varghese N."/>
            <person name="Submissions S."/>
        </authorList>
    </citation>
    <scope>NUCLEOTIDE SEQUENCE [LARGE SCALE GENOMIC DNA]</scope>
    <source>
        <strain evidence="1 2">DSM 25457</strain>
    </source>
</reference>
<dbReference type="EMBL" id="FXUG01000007">
    <property type="protein sequence ID" value="SMP61983.1"/>
    <property type="molecule type" value="Genomic_DNA"/>
</dbReference>
<sequence length="100" mass="10311">MGGIGKRTEFRQQLGFAAADGLHLAALGAGDNSGTLSQSLGTEILTGKIAGGNELWKIDIFVSAFQSSGALIRVAGVLAMPPASIPFLFNLSSARCLFVD</sequence>
<keyword evidence="2" id="KW-1185">Reference proteome</keyword>
<proteinExistence type="predicted"/>
<protein>
    <submittedName>
        <fullName evidence="1">Uncharacterized protein</fullName>
    </submittedName>
</protein>
<gene>
    <name evidence="1" type="ORF">SAMN06265222_107204</name>
</gene>
<evidence type="ECO:0000313" key="2">
    <source>
        <dbReference type="Proteomes" id="UP001158067"/>
    </source>
</evidence>
<organism evidence="1 2">
    <name type="scientific">Neorhodopirellula lusitana</name>
    <dbReference type="NCBI Taxonomy" id="445327"/>
    <lineage>
        <taxon>Bacteria</taxon>
        <taxon>Pseudomonadati</taxon>
        <taxon>Planctomycetota</taxon>
        <taxon>Planctomycetia</taxon>
        <taxon>Pirellulales</taxon>
        <taxon>Pirellulaceae</taxon>
        <taxon>Neorhodopirellula</taxon>
    </lineage>
</organism>
<name>A0ABY1Q7A6_9BACT</name>